<accession>A0A0L7RB64</accession>
<organism evidence="2 3">
    <name type="scientific">Habropoda laboriosa</name>
    <dbReference type="NCBI Taxonomy" id="597456"/>
    <lineage>
        <taxon>Eukaryota</taxon>
        <taxon>Metazoa</taxon>
        <taxon>Ecdysozoa</taxon>
        <taxon>Arthropoda</taxon>
        <taxon>Hexapoda</taxon>
        <taxon>Insecta</taxon>
        <taxon>Pterygota</taxon>
        <taxon>Neoptera</taxon>
        <taxon>Endopterygota</taxon>
        <taxon>Hymenoptera</taxon>
        <taxon>Apocrita</taxon>
        <taxon>Aculeata</taxon>
        <taxon>Apoidea</taxon>
        <taxon>Anthophila</taxon>
        <taxon>Apidae</taxon>
        <taxon>Habropoda</taxon>
    </lineage>
</organism>
<feature type="compositionally biased region" description="Polar residues" evidence="1">
    <location>
        <begin position="143"/>
        <end position="152"/>
    </location>
</feature>
<feature type="compositionally biased region" description="Acidic residues" evidence="1">
    <location>
        <begin position="129"/>
        <end position="142"/>
    </location>
</feature>
<name>A0A0L7RB64_9HYME</name>
<keyword evidence="3" id="KW-1185">Reference proteome</keyword>
<protein>
    <submittedName>
        <fullName evidence="2">Uncharacterized protein</fullName>
    </submittedName>
</protein>
<evidence type="ECO:0000313" key="2">
    <source>
        <dbReference type="EMBL" id="KOC68109.1"/>
    </source>
</evidence>
<proteinExistence type="predicted"/>
<feature type="compositionally biased region" description="Polar residues" evidence="1">
    <location>
        <begin position="106"/>
        <end position="115"/>
    </location>
</feature>
<gene>
    <name evidence="2" type="ORF">WH47_03267</name>
</gene>
<feature type="compositionally biased region" description="Basic and acidic residues" evidence="1">
    <location>
        <begin position="296"/>
        <end position="315"/>
    </location>
</feature>
<evidence type="ECO:0000256" key="1">
    <source>
        <dbReference type="SAM" id="MobiDB-lite"/>
    </source>
</evidence>
<feature type="region of interest" description="Disordered" evidence="1">
    <location>
        <begin position="257"/>
        <end position="355"/>
    </location>
</feature>
<feature type="non-terminal residue" evidence="2">
    <location>
        <position position="1"/>
    </location>
</feature>
<dbReference type="AlphaFoldDB" id="A0A0L7RB64"/>
<dbReference type="Proteomes" id="UP000053825">
    <property type="component" value="Unassembled WGS sequence"/>
</dbReference>
<dbReference type="OrthoDB" id="7635548at2759"/>
<evidence type="ECO:0000313" key="3">
    <source>
        <dbReference type="Proteomes" id="UP000053825"/>
    </source>
</evidence>
<feature type="compositionally biased region" description="Basic and acidic residues" evidence="1">
    <location>
        <begin position="55"/>
        <end position="94"/>
    </location>
</feature>
<reference evidence="2 3" key="1">
    <citation type="submission" date="2015-07" db="EMBL/GenBank/DDBJ databases">
        <title>The genome of Habropoda laboriosa.</title>
        <authorList>
            <person name="Pan H."/>
            <person name="Kapheim K."/>
        </authorList>
    </citation>
    <scope>NUCLEOTIDE SEQUENCE [LARGE SCALE GENOMIC DNA]</scope>
    <source>
        <strain evidence="2">0110345459</strain>
    </source>
</reference>
<dbReference type="EMBL" id="KQ414617">
    <property type="protein sequence ID" value="KOC68109.1"/>
    <property type="molecule type" value="Genomic_DNA"/>
</dbReference>
<sequence length="552" mass="63153">RKEPRKDSTRENMTVPRMKALNTVSGGIIENGIKYIMLPLHLLRFCIFGTSSSESGERTETKQQTESRDKKQEKRDGEERKTEKEGREERRTVNETRNNCCRSSKEFVSSKSTDASSREETSKKAKEESSDEMVTAEEDSDSSGEQWSTARSTMPMNMSIDYTVFEEPMDISIDEQVIKISRDSRAVENKATGCVSSRSSNSSVDEEIARIFQKQCTSSEDEFPTCSFSKSFSSRRHEKPKRTNFLYDTIKRKDCPVVTRSNKIYQGGNEKERKKKTTTEFVANNKRRKVADDEDRNEKQTERKKENKPQEEKRSSQQRGTPSKSKPRSSRTPVKNKESKRKVIRFKETATQTDSAFSDDDVEMVPVDAKLSERQFCCKYAARKLYLFHGKEMEHELNYVADNEDSNDGFLRIADKRISSRSTSSSSADLGFDERVSATPDTDITVRQRSYTNSPKCASTLRSCIRAPPGFPKVPQNPPLTSYICNDNKRVILSSSNENDPNFSQVKTLAIVPPAPSPMPHLYYNYPEFMDLPISVNSSKILSNIFRNNYYR</sequence>
<feature type="region of interest" description="Disordered" evidence="1">
    <location>
        <begin position="52"/>
        <end position="152"/>
    </location>
</feature>
<feature type="compositionally biased region" description="Basic and acidic residues" evidence="1">
    <location>
        <begin position="116"/>
        <end position="128"/>
    </location>
</feature>